<comment type="cofactor">
    <cofactor evidence="1">
        <name>thiamine diphosphate</name>
        <dbReference type="ChEBI" id="CHEBI:58937"/>
    </cofactor>
</comment>
<dbReference type="InterPro" id="IPR033248">
    <property type="entry name" value="Transketolase_C"/>
</dbReference>
<dbReference type="RefSeq" id="WP_342398996.1">
    <property type="nucleotide sequence ID" value="NZ_CP128399.1"/>
</dbReference>
<evidence type="ECO:0000256" key="2">
    <source>
        <dbReference type="ARBA" id="ARBA00023002"/>
    </source>
</evidence>
<dbReference type="Proteomes" id="UP001431572">
    <property type="component" value="Chromosome 1"/>
</dbReference>
<evidence type="ECO:0000259" key="4">
    <source>
        <dbReference type="SMART" id="SM00861"/>
    </source>
</evidence>
<organism evidence="5 6">
    <name type="scientific">Candidatus Chlorohelix allophototropha</name>
    <dbReference type="NCBI Taxonomy" id="3003348"/>
    <lineage>
        <taxon>Bacteria</taxon>
        <taxon>Bacillati</taxon>
        <taxon>Chloroflexota</taxon>
        <taxon>Chloroflexia</taxon>
        <taxon>Candidatus Chloroheliales</taxon>
        <taxon>Candidatus Chloroheliaceae</taxon>
        <taxon>Candidatus Chlorohelix</taxon>
    </lineage>
</organism>
<dbReference type="CDD" id="cd07036">
    <property type="entry name" value="TPP_PYR_E1-PDHc-beta_like"/>
    <property type="match status" value="1"/>
</dbReference>
<dbReference type="PANTHER" id="PTHR43257:SF2">
    <property type="entry name" value="PYRUVATE DEHYDROGENASE E1 COMPONENT SUBUNIT BETA"/>
    <property type="match status" value="1"/>
</dbReference>
<dbReference type="Pfam" id="PF02780">
    <property type="entry name" value="Transketolase_C"/>
    <property type="match status" value="1"/>
</dbReference>
<dbReference type="Gene3D" id="3.40.50.970">
    <property type="match status" value="1"/>
</dbReference>
<dbReference type="InterPro" id="IPR009014">
    <property type="entry name" value="Transketo_C/PFOR_II"/>
</dbReference>
<gene>
    <name evidence="5" type="ORF">OZ401_001066</name>
</gene>
<feature type="domain" description="Transketolase-like pyrimidine-binding" evidence="4">
    <location>
        <begin position="19"/>
        <end position="194"/>
    </location>
</feature>
<protein>
    <submittedName>
        <fullName evidence="5">Alpha-ketoacid dehydrogenase subunit beta</fullName>
    </submittedName>
</protein>
<accession>A0ABY9B4I9</accession>
<dbReference type="InterPro" id="IPR029061">
    <property type="entry name" value="THDP-binding"/>
</dbReference>
<dbReference type="PANTHER" id="PTHR43257">
    <property type="entry name" value="PYRUVATE DEHYDROGENASE E1 COMPONENT BETA SUBUNIT"/>
    <property type="match status" value="1"/>
</dbReference>
<dbReference type="EMBL" id="CP128399">
    <property type="protein sequence ID" value="WJW67787.1"/>
    <property type="molecule type" value="Genomic_DNA"/>
</dbReference>
<dbReference type="Gene3D" id="3.40.50.920">
    <property type="match status" value="1"/>
</dbReference>
<name>A0ABY9B4I9_9CHLR</name>
<evidence type="ECO:0000313" key="5">
    <source>
        <dbReference type="EMBL" id="WJW67787.1"/>
    </source>
</evidence>
<evidence type="ECO:0000313" key="6">
    <source>
        <dbReference type="Proteomes" id="UP001431572"/>
    </source>
</evidence>
<sequence length="341" mass="36879">MTILEATNQTPGAKPAPRLTMIEAINQSLRIEMERDGRVVMIGEDIGKNGGVFRVTDGLQAHFGENRVFDAPLAESGIIGTAVGMAVYGLRPIAEIQFAGFMYVSFNQLVSQAARMRFRSGGMFTVPMVIRAPYGGGVRTPELHSDSLEGVLLQTPGLKVVVPSNPYDAKGLLAAAIEDPDPVVFFENIKLYRSFKQEVPEERYVIPLGKASVVQEGSDISIFTYGAMVSVVLQAAKQVAEEKGASIEVVDLRTTWPLDEETIVNSVTKTGRAMIVHEAPKAGGIGAEISAIINENCLYSLLKPVARVTGYDTPFPPPQLEDLYLPTPTRVAWAIAATLED</sequence>
<dbReference type="Pfam" id="PF02779">
    <property type="entry name" value="Transket_pyr"/>
    <property type="match status" value="1"/>
</dbReference>
<dbReference type="SUPFAM" id="SSF52922">
    <property type="entry name" value="TK C-terminal domain-like"/>
    <property type="match status" value="1"/>
</dbReference>
<evidence type="ECO:0000256" key="3">
    <source>
        <dbReference type="ARBA" id="ARBA00023052"/>
    </source>
</evidence>
<keyword evidence="3" id="KW-0786">Thiamine pyrophosphate</keyword>
<keyword evidence="6" id="KW-1185">Reference proteome</keyword>
<reference evidence="5" key="1">
    <citation type="journal article" date="2024" name="Nature">
        <title>Anoxygenic phototroph of the Chloroflexota uses a type I reaction centre.</title>
        <authorList>
            <person name="Tsuji J.M."/>
            <person name="Shaw N.A."/>
            <person name="Nagashima S."/>
            <person name="Venkiteswaran J.J."/>
            <person name="Schiff S.L."/>
            <person name="Watanabe T."/>
            <person name="Fukui M."/>
            <person name="Hanada S."/>
            <person name="Tank M."/>
            <person name="Neufeld J.D."/>
        </authorList>
    </citation>
    <scope>NUCLEOTIDE SEQUENCE</scope>
    <source>
        <strain evidence="5">L227-S17</strain>
    </source>
</reference>
<proteinExistence type="predicted"/>
<dbReference type="SUPFAM" id="SSF52518">
    <property type="entry name" value="Thiamin diphosphate-binding fold (THDP-binding)"/>
    <property type="match status" value="1"/>
</dbReference>
<keyword evidence="2" id="KW-0560">Oxidoreductase</keyword>
<dbReference type="SMART" id="SM00861">
    <property type="entry name" value="Transket_pyr"/>
    <property type="match status" value="1"/>
</dbReference>
<dbReference type="InterPro" id="IPR005475">
    <property type="entry name" value="Transketolase-like_Pyr-bd"/>
</dbReference>
<evidence type="ECO:0000256" key="1">
    <source>
        <dbReference type="ARBA" id="ARBA00001964"/>
    </source>
</evidence>